<dbReference type="EMBL" id="GBXM01057152">
    <property type="protein sequence ID" value="JAH51425.1"/>
    <property type="molecule type" value="Transcribed_RNA"/>
</dbReference>
<name>A0A0E9TEV4_ANGAN</name>
<reference evidence="1" key="1">
    <citation type="submission" date="2014-11" db="EMBL/GenBank/DDBJ databases">
        <authorList>
            <person name="Amaro Gonzalez C."/>
        </authorList>
    </citation>
    <scope>NUCLEOTIDE SEQUENCE</scope>
</reference>
<dbReference type="AlphaFoldDB" id="A0A0E9TEV4"/>
<reference evidence="1" key="2">
    <citation type="journal article" date="2015" name="Fish Shellfish Immunol.">
        <title>Early steps in the European eel (Anguilla anguilla)-Vibrio vulnificus interaction in the gills: Role of the RtxA13 toxin.</title>
        <authorList>
            <person name="Callol A."/>
            <person name="Pajuelo D."/>
            <person name="Ebbesson L."/>
            <person name="Teles M."/>
            <person name="MacKenzie S."/>
            <person name="Amaro C."/>
        </authorList>
    </citation>
    <scope>NUCLEOTIDE SEQUENCE</scope>
</reference>
<protein>
    <submittedName>
        <fullName evidence="1">Uncharacterized protein</fullName>
    </submittedName>
</protein>
<evidence type="ECO:0000313" key="1">
    <source>
        <dbReference type="EMBL" id="JAH51425.1"/>
    </source>
</evidence>
<proteinExistence type="predicted"/>
<sequence length="51" mass="5837">MVQLLTQSPSWLGDHHKHTVKPLSIRMPSLTFVMSQVAHVRRANVEFPKAE</sequence>
<accession>A0A0E9TEV4</accession>
<organism evidence="1">
    <name type="scientific">Anguilla anguilla</name>
    <name type="common">European freshwater eel</name>
    <name type="synonym">Muraena anguilla</name>
    <dbReference type="NCBI Taxonomy" id="7936"/>
    <lineage>
        <taxon>Eukaryota</taxon>
        <taxon>Metazoa</taxon>
        <taxon>Chordata</taxon>
        <taxon>Craniata</taxon>
        <taxon>Vertebrata</taxon>
        <taxon>Euteleostomi</taxon>
        <taxon>Actinopterygii</taxon>
        <taxon>Neopterygii</taxon>
        <taxon>Teleostei</taxon>
        <taxon>Anguilliformes</taxon>
        <taxon>Anguillidae</taxon>
        <taxon>Anguilla</taxon>
    </lineage>
</organism>